<dbReference type="PANTHER" id="PTHR40074:SF2">
    <property type="entry name" value="O-ACETYLTRANSFERASE WECH"/>
    <property type="match status" value="1"/>
</dbReference>
<keyword evidence="9" id="KW-0012">Acyltransferase</keyword>
<keyword evidence="4 7" id="KW-0812">Transmembrane</keyword>
<keyword evidence="9" id="KW-0808">Transferase</keyword>
<evidence type="ECO:0000256" key="5">
    <source>
        <dbReference type="ARBA" id="ARBA00022989"/>
    </source>
</evidence>
<dbReference type="GO" id="GO:0009246">
    <property type="term" value="P:enterobacterial common antigen biosynthetic process"/>
    <property type="evidence" value="ECO:0007669"/>
    <property type="project" value="TreeGrafter"/>
</dbReference>
<keyword evidence="3" id="KW-1003">Cell membrane</keyword>
<feature type="transmembrane region" description="Helical" evidence="7">
    <location>
        <begin position="239"/>
        <end position="262"/>
    </location>
</feature>
<feature type="transmembrane region" description="Helical" evidence="7">
    <location>
        <begin position="306"/>
        <end position="331"/>
    </location>
</feature>
<evidence type="ECO:0000256" key="3">
    <source>
        <dbReference type="ARBA" id="ARBA00022475"/>
    </source>
</evidence>
<dbReference type="GO" id="GO:0016413">
    <property type="term" value="F:O-acetyltransferase activity"/>
    <property type="evidence" value="ECO:0007669"/>
    <property type="project" value="TreeGrafter"/>
</dbReference>
<keyword evidence="5 7" id="KW-1133">Transmembrane helix</keyword>
<proteinExistence type="inferred from homology"/>
<evidence type="ECO:0000256" key="4">
    <source>
        <dbReference type="ARBA" id="ARBA00022692"/>
    </source>
</evidence>
<sequence length="341" mass="39217">MGANRTLYIDVAKIVAIFLVLVNHTNSEIFLSYSPSVTWFSSLTYFYISRIAVPVFLMATGALLLGRVEGYRRHLQRMWRMFAVLLVFSLFYYNMNPGFPGSLSEVGTVIKSLIEKPASNALWYVYLYLCLLMVMPFLQRLVQALEKRDIEIVIIISLAVMGLSMALGHIFSVNIYGQTDFTLFCYPIGYLFAGYYINRFIVPDRKLLVAAIIVFIACIIFSDLISYQQFSQGFAQYLFWSNLGLLNISLPSIAAFYIFRHIASLPAIQKRSRLIGEVSLCVFGIYLTSDFVLVRTHPWYQDLAHFLHIFFACICWQAIIFTLCLVPVFLARRVKWVARYL</sequence>
<feature type="transmembrane region" description="Helical" evidence="7">
    <location>
        <begin position="45"/>
        <end position="66"/>
    </location>
</feature>
<comment type="subcellular location">
    <subcellularLocation>
        <location evidence="1">Cell membrane</location>
        <topology evidence="1">Multi-pass membrane protein</topology>
    </subcellularLocation>
</comment>
<comment type="similarity">
    <text evidence="2">Belongs to the acyltransferase 3 family.</text>
</comment>
<evidence type="ECO:0000256" key="2">
    <source>
        <dbReference type="ARBA" id="ARBA00007400"/>
    </source>
</evidence>
<evidence type="ECO:0000256" key="6">
    <source>
        <dbReference type="ARBA" id="ARBA00023136"/>
    </source>
</evidence>
<feature type="transmembrane region" description="Helical" evidence="7">
    <location>
        <begin position="121"/>
        <end position="138"/>
    </location>
</feature>
<feature type="transmembrane region" description="Helical" evidence="7">
    <location>
        <begin position="181"/>
        <end position="198"/>
    </location>
</feature>
<feature type="domain" description="Acyltransferase 3" evidence="8">
    <location>
        <begin position="8"/>
        <end position="324"/>
    </location>
</feature>
<feature type="transmembrane region" description="Helical" evidence="7">
    <location>
        <begin position="274"/>
        <end position="294"/>
    </location>
</feature>
<protein>
    <submittedName>
        <fullName evidence="9">Acyltransferase family protein</fullName>
    </submittedName>
</protein>
<evidence type="ECO:0000256" key="7">
    <source>
        <dbReference type="SAM" id="Phobius"/>
    </source>
</evidence>
<accession>A0A6N2YE26</accession>
<dbReference type="RefSeq" id="WP_156564371.1">
    <property type="nucleotide sequence ID" value="NZ_CACRTZ010000001.1"/>
</dbReference>
<keyword evidence="6 7" id="KW-0472">Membrane</keyword>
<feature type="transmembrane region" description="Helical" evidence="7">
    <location>
        <begin position="207"/>
        <end position="227"/>
    </location>
</feature>
<dbReference type="Pfam" id="PF01757">
    <property type="entry name" value="Acyl_transf_3"/>
    <property type="match status" value="1"/>
</dbReference>
<evidence type="ECO:0000313" key="9">
    <source>
        <dbReference type="EMBL" id="VYT65085.1"/>
    </source>
</evidence>
<gene>
    <name evidence="9" type="ORF">EMLFYP7_00131</name>
</gene>
<feature type="transmembrane region" description="Helical" evidence="7">
    <location>
        <begin position="78"/>
        <end position="95"/>
    </location>
</feature>
<organism evidence="9">
    <name type="scientific">Phytobacter massiliensis</name>
    <dbReference type="NCBI Taxonomy" id="1485952"/>
    <lineage>
        <taxon>Bacteria</taxon>
        <taxon>Pseudomonadati</taxon>
        <taxon>Pseudomonadota</taxon>
        <taxon>Gammaproteobacteria</taxon>
        <taxon>Enterobacterales</taxon>
        <taxon>Enterobacteriaceae</taxon>
        <taxon>Phytobacter</taxon>
    </lineage>
</organism>
<evidence type="ECO:0000256" key="1">
    <source>
        <dbReference type="ARBA" id="ARBA00004651"/>
    </source>
</evidence>
<feature type="transmembrane region" description="Helical" evidence="7">
    <location>
        <begin position="7"/>
        <end position="25"/>
    </location>
</feature>
<reference evidence="9" key="1">
    <citation type="submission" date="2019-11" db="EMBL/GenBank/DDBJ databases">
        <authorList>
            <person name="Feng L."/>
        </authorList>
    </citation>
    <scope>NUCLEOTIDE SEQUENCE</scope>
    <source>
        <strain evidence="9">EMassiliensisLFYP7</strain>
    </source>
</reference>
<evidence type="ECO:0000259" key="8">
    <source>
        <dbReference type="Pfam" id="PF01757"/>
    </source>
</evidence>
<dbReference type="PANTHER" id="PTHR40074">
    <property type="entry name" value="O-ACETYLTRANSFERASE WECH"/>
    <property type="match status" value="1"/>
</dbReference>
<name>A0A6N2YE26_9ENTR</name>
<dbReference type="InterPro" id="IPR002656">
    <property type="entry name" value="Acyl_transf_3_dom"/>
</dbReference>
<dbReference type="EMBL" id="CACRTZ010000001">
    <property type="protein sequence ID" value="VYT65085.1"/>
    <property type="molecule type" value="Genomic_DNA"/>
</dbReference>
<dbReference type="GO" id="GO:0005886">
    <property type="term" value="C:plasma membrane"/>
    <property type="evidence" value="ECO:0007669"/>
    <property type="project" value="UniProtKB-SubCell"/>
</dbReference>
<feature type="transmembrane region" description="Helical" evidence="7">
    <location>
        <begin position="150"/>
        <end position="175"/>
    </location>
</feature>
<dbReference type="AlphaFoldDB" id="A0A6N2YE26"/>